<evidence type="ECO:0000313" key="8">
    <source>
        <dbReference type="RefSeq" id="XP_065670866.1"/>
    </source>
</evidence>
<feature type="coiled-coil region" evidence="4">
    <location>
        <begin position="99"/>
        <end position="219"/>
    </location>
</feature>
<dbReference type="InterPro" id="IPR031794">
    <property type="entry name" value="HMMR_C"/>
</dbReference>
<dbReference type="GeneID" id="100202393"/>
<keyword evidence="8" id="KW-0675">Receptor</keyword>
<keyword evidence="3" id="KW-0206">Cytoskeleton</keyword>
<protein>
    <submittedName>
        <fullName evidence="8">Hyaluronan mediated motility receptor isoform X4</fullName>
    </submittedName>
</protein>
<dbReference type="Proteomes" id="UP001652625">
    <property type="component" value="Chromosome 12"/>
</dbReference>
<feature type="coiled-coil region" evidence="4">
    <location>
        <begin position="256"/>
        <end position="406"/>
    </location>
</feature>
<sequence>MFSKSKTKRFQDPVSCAPPPGSYNIPDIKKVNLVSFDKSKRFNEPKDVSSSILSSSSDSSSMAVYNQSTCKKPSKIKQTLINEKSLSVKDISLDNDMCRKSLEADMEFQESKVNSLLHQIQTLEKQMESLKVFSSELEESNYKLHEVIESLRHEKLSIQNEINGLSIKLKENLEKHDEEKAKVIEQINLQHNRVIENLNQEHFQENEALNQKLVSLQDLNCDFREQLESIEQTMSENLLGITKKYEALESTLSYVQKDYSKRLENSNLMLERANEEHKRSENELQSMIQISNSLKKELQQMADQNNIQMQNLNEKELLLNEHKENEKVLSITVKALEESKNSLSLELEKLFLELQRTQEQSVSEQERLVREIEYNKSLSNRRKEETERLEEENKNLKNSLDEKSTMVSELYQKLETTKVEEDMKSKSLLQDVKGEKDEIIKESKIMHEEVVRRLMETQIKLTKAEEIKEHSEIQNHDIYRLHEEIKLWKEKYDILAEKTGPFMDQLDKFQAEKDVLLYENAASQVELGKLSEKYAMLLGHQNNKQKIHHVRKLKEENCSLKMEVLKLKSVIAKFQKESNSQSKRLIDDLSSSVLRQPLKEVNS</sequence>
<keyword evidence="4" id="KW-0175">Coiled coil</keyword>
<dbReference type="RefSeq" id="XP_065670866.1">
    <property type="nucleotide sequence ID" value="XM_065814794.1"/>
</dbReference>
<evidence type="ECO:0000259" key="6">
    <source>
        <dbReference type="Pfam" id="PF15908"/>
    </source>
</evidence>
<evidence type="ECO:0000256" key="2">
    <source>
        <dbReference type="ARBA" id="ARBA00022490"/>
    </source>
</evidence>
<evidence type="ECO:0000256" key="4">
    <source>
        <dbReference type="SAM" id="Coils"/>
    </source>
</evidence>
<evidence type="ECO:0000256" key="5">
    <source>
        <dbReference type="SAM" id="MobiDB-lite"/>
    </source>
</evidence>
<keyword evidence="2" id="KW-0963">Cytoplasm</keyword>
<proteinExistence type="predicted"/>
<evidence type="ECO:0000256" key="1">
    <source>
        <dbReference type="ARBA" id="ARBA00004186"/>
    </source>
</evidence>
<dbReference type="Pfam" id="PF15908">
    <property type="entry name" value="HMMR_C"/>
    <property type="match status" value="1"/>
</dbReference>
<keyword evidence="7" id="KW-1185">Reference proteome</keyword>
<feature type="region of interest" description="Disordered" evidence="5">
    <location>
        <begin position="1"/>
        <end position="24"/>
    </location>
</feature>
<gene>
    <name evidence="8" type="primary">LOC100202393</name>
</gene>
<feature type="domain" description="Hyaluronan-mediated motility receptor C-terminal" evidence="6">
    <location>
        <begin position="468"/>
        <end position="580"/>
    </location>
</feature>
<organism evidence="7 8">
    <name type="scientific">Hydra vulgaris</name>
    <name type="common">Hydra</name>
    <name type="synonym">Hydra attenuata</name>
    <dbReference type="NCBI Taxonomy" id="6087"/>
    <lineage>
        <taxon>Eukaryota</taxon>
        <taxon>Metazoa</taxon>
        <taxon>Cnidaria</taxon>
        <taxon>Hydrozoa</taxon>
        <taxon>Hydroidolina</taxon>
        <taxon>Anthoathecata</taxon>
        <taxon>Aplanulata</taxon>
        <taxon>Hydridae</taxon>
        <taxon>Hydra</taxon>
    </lineage>
</organism>
<dbReference type="InterPro" id="IPR026203">
    <property type="entry name" value="IHABP"/>
</dbReference>
<name>A0ABM4D953_HYDVU</name>
<dbReference type="PANTHER" id="PTHR18956:SF6">
    <property type="entry name" value="HYALURONAN MEDIATED MOTILITY RECEPTOR"/>
    <property type="match status" value="1"/>
</dbReference>
<evidence type="ECO:0000313" key="7">
    <source>
        <dbReference type="Proteomes" id="UP001652625"/>
    </source>
</evidence>
<reference evidence="8" key="1">
    <citation type="submission" date="2025-08" db="UniProtKB">
        <authorList>
            <consortium name="RefSeq"/>
        </authorList>
    </citation>
    <scope>IDENTIFICATION</scope>
</reference>
<evidence type="ECO:0000256" key="3">
    <source>
        <dbReference type="ARBA" id="ARBA00023212"/>
    </source>
</evidence>
<comment type="subcellular location">
    <subcellularLocation>
        <location evidence="1">Cytoplasm</location>
        <location evidence="1">Cytoskeleton</location>
        <location evidence="1">Spindle</location>
    </subcellularLocation>
</comment>
<accession>A0ABM4D953</accession>
<dbReference type="PANTHER" id="PTHR18956">
    <property type="entry name" value="HYALURONAN MEDIATED MOTILITY RECEPTOR"/>
    <property type="match status" value="1"/>
</dbReference>